<organism evidence="10 11">
    <name type="scientific">Syntrophobotulus glycolicus (strain DSM 8271 / FlGlyR)</name>
    <dbReference type="NCBI Taxonomy" id="645991"/>
    <lineage>
        <taxon>Bacteria</taxon>
        <taxon>Bacillati</taxon>
        <taxon>Bacillota</taxon>
        <taxon>Clostridia</taxon>
        <taxon>Eubacteriales</taxon>
        <taxon>Desulfitobacteriaceae</taxon>
        <taxon>Syntrophobotulus</taxon>
    </lineage>
</organism>
<dbReference type="Pfam" id="PF03477">
    <property type="entry name" value="ATP-cone"/>
    <property type="match status" value="1"/>
</dbReference>
<keyword evidence="7 8" id="KW-0804">Transcription</keyword>
<accession>F0SXT9</accession>
<dbReference type="eggNOG" id="COG1327">
    <property type="taxonomic scope" value="Bacteria"/>
</dbReference>
<evidence type="ECO:0000256" key="6">
    <source>
        <dbReference type="ARBA" id="ARBA00023125"/>
    </source>
</evidence>
<keyword evidence="5 8" id="KW-0805">Transcription regulation</keyword>
<dbReference type="HOGENOM" id="CLU_108412_0_0_9"/>
<dbReference type="InterPro" id="IPR055173">
    <property type="entry name" value="NrdR-like_N"/>
</dbReference>
<evidence type="ECO:0000313" key="10">
    <source>
        <dbReference type="EMBL" id="ADY57000.1"/>
    </source>
</evidence>
<feature type="zinc finger region" evidence="8">
    <location>
        <begin position="3"/>
        <end position="34"/>
    </location>
</feature>
<dbReference type="STRING" id="645991.Sgly_2727"/>
<evidence type="ECO:0000256" key="3">
    <source>
        <dbReference type="ARBA" id="ARBA00022833"/>
    </source>
</evidence>
<dbReference type="NCBIfam" id="TIGR00244">
    <property type="entry name" value="transcriptional regulator NrdR"/>
    <property type="match status" value="1"/>
</dbReference>
<comment type="function">
    <text evidence="8">Negatively regulates transcription of bacterial ribonucleotide reductase nrd genes and operons by binding to NrdR-boxes.</text>
</comment>
<evidence type="ECO:0000259" key="9">
    <source>
        <dbReference type="PROSITE" id="PS51161"/>
    </source>
</evidence>
<gene>
    <name evidence="8" type="primary">nrdR</name>
    <name evidence="10" type="ordered locus">Sgly_2727</name>
</gene>
<dbReference type="GO" id="GO:0005524">
    <property type="term" value="F:ATP binding"/>
    <property type="evidence" value="ECO:0007669"/>
    <property type="project" value="UniProtKB-UniRule"/>
</dbReference>
<keyword evidence="8" id="KW-0479">Metal-binding</keyword>
<sequence>MRCPFCQSDETKVLDSRQIEAGTAIRRRRECEVCSRRFTTYEKYEDVQLIVVKKGGTRESFSRQKIMNGLLKACEKRPVSTEQLENVVSDIERELRDMNEREVDSNIIGEAIMNRLFEIDEIAYIRFASVYRQFRDIERFMEELDQLVKNKSSK</sequence>
<evidence type="ECO:0000256" key="7">
    <source>
        <dbReference type="ARBA" id="ARBA00023163"/>
    </source>
</evidence>
<dbReference type="PROSITE" id="PS51161">
    <property type="entry name" value="ATP_CONE"/>
    <property type="match status" value="1"/>
</dbReference>
<dbReference type="InterPro" id="IPR003796">
    <property type="entry name" value="RNR_NrdR-like"/>
</dbReference>
<keyword evidence="4 8" id="KW-0067">ATP-binding</keyword>
<evidence type="ECO:0000313" key="11">
    <source>
        <dbReference type="Proteomes" id="UP000007488"/>
    </source>
</evidence>
<evidence type="ECO:0000256" key="1">
    <source>
        <dbReference type="ARBA" id="ARBA00022491"/>
    </source>
</evidence>
<keyword evidence="3 8" id="KW-0862">Zinc</keyword>
<dbReference type="GO" id="GO:0003677">
    <property type="term" value="F:DNA binding"/>
    <property type="evidence" value="ECO:0007669"/>
    <property type="project" value="UniProtKB-KW"/>
</dbReference>
<proteinExistence type="inferred from homology"/>
<keyword evidence="11" id="KW-1185">Reference proteome</keyword>
<reference evidence="10 11" key="1">
    <citation type="journal article" date="2011" name="Stand. Genomic Sci.">
        <title>Complete genome sequence of Syntrophobotulus glycolicus type strain (FlGlyR).</title>
        <authorList>
            <person name="Han C."/>
            <person name="Mwirichia R."/>
            <person name="Chertkov O."/>
            <person name="Held B."/>
            <person name="Lapidus A."/>
            <person name="Nolan M."/>
            <person name="Lucas S."/>
            <person name="Hammon N."/>
            <person name="Deshpande S."/>
            <person name="Cheng J.F."/>
            <person name="Tapia R."/>
            <person name="Goodwin L."/>
            <person name="Pitluck S."/>
            <person name="Huntemann M."/>
            <person name="Liolios K."/>
            <person name="Ivanova N."/>
            <person name="Pagani I."/>
            <person name="Mavromatis K."/>
            <person name="Ovchinikova G."/>
            <person name="Pati A."/>
            <person name="Chen A."/>
            <person name="Palaniappan K."/>
            <person name="Land M."/>
            <person name="Hauser L."/>
            <person name="Brambilla E.M."/>
            <person name="Rohde M."/>
            <person name="Spring S."/>
            <person name="Sikorski J."/>
            <person name="Goker M."/>
            <person name="Woyke T."/>
            <person name="Bristow J."/>
            <person name="Eisen J.A."/>
            <person name="Markowitz V."/>
            <person name="Hugenholtz P."/>
            <person name="Kyrpides N.C."/>
            <person name="Klenk H.P."/>
            <person name="Detter J.C."/>
        </authorList>
    </citation>
    <scope>NUCLEOTIDE SEQUENCE [LARGE SCALE GENOMIC DNA]</scope>
    <source>
        <strain evidence="11">DSM 8271 / FlGlyR</strain>
    </source>
</reference>
<dbReference type="OrthoDB" id="9807461at2"/>
<feature type="domain" description="ATP-cone" evidence="9">
    <location>
        <begin position="49"/>
        <end position="139"/>
    </location>
</feature>
<evidence type="ECO:0000256" key="4">
    <source>
        <dbReference type="ARBA" id="ARBA00022840"/>
    </source>
</evidence>
<dbReference type="AlphaFoldDB" id="F0SXT9"/>
<name>F0SXT9_SYNGF</name>
<dbReference type="InterPro" id="IPR005144">
    <property type="entry name" value="ATP-cone_dom"/>
</dbReference>
<dbReference type="PANTHER" id="PTHR30455:SF2">
    <property type="entry name" value="TRANSCRIPTIONAL REPRESSOR NRDR"/>
    <property type="match status" value="1"/>
</dbReference>
<evidence type="ECO:0000256" key="2">
    <source>
        <dbReference type="ARBA" id="ARBA00022741"/>
    </source>
</evidence>
<keyword evidence="1 8" id="KW-0678">Repressor</keyword>
<keyword evidence="8" id="KW-0863">Zinc-finger</keyword>
<dbReference type="RefSeq" id="WP_013625820.1">
    <property type="nucleotide sequence ID" value="NC_015172.1"/>
</dbReference>
<reference evidence="11" key="2">
    <citation type="submission" date="2011-02" db="EMBL/GenBank/DDBJ databases">
        <title>The complete genome of Syntrophobotulus glycolicus DSM 8271.</title>
        <authorList>
            <person name="Lucas S."/>
            <person name="Copeland A."/>
            <person name="Lapidus A."/>
            <person name="Bruce D."/>
            <person name="Goodwin L."/>
            <person name="Pitluck S."/>
            <person name="Kyrpides N."/>
            <person name="Mavromatis K."/>
            <person name="Pagani I."/>
            <person name="Ivanova N."/>
            <person name="Mikhailova N."/>
            <person name="Chertkov O."/>
            <person name="Held B."/>
            <person name="Detter J.C."/>
            <person name="Tapia R."/>
            <person name="Han C."/>
            <person name="Land M."/>
            <person name="Hauser L."/>
            <person name="Markowitz V."/>
            <person name="Cheng J.-F."/>
            <person name="Hugenholtz P."/>
            <person name="Woyke T."/>
            <person name="Wu D."/>
            <person name="Spring S."/>
            <person name="Schroeder M."/>
            <person name="Brambilla E."/>
            <person name="Klenk H.-P."/>
            <person name="Eisen J.A."/>
        </authorList>
    </citation>
    <scope>NUCLEOTIDE SEQUENCE [LARGE SCALE GENOMIC DNA]</scope>
    <source>
        <strain evidence="11">DSM 8271 / FlGlyR</strain>
    </source>
</reference>
<comment type="similarity">
    <text evidence="8">Belongs to the NrdR family.</text>
</comment>
<dbReference type="Proteomes" id="UP000007488">
    <property type="component" value="Chromosome"/>
</dbReference>
<evidence type="ECO:0000256" key="5">
    <source>
        <dbReference type="ARBA" id="ARBA00023015"/>
    </source>
</evidence>
<dbReference type="KEGG" id="sgy:Sgly_2727"/>
<dbReference type="GO" id="GO:0045892">
    <property type="term" value="P:negative regulation of DNA-templated transcription"/>
    <property type="evidence" value="ECO:0007669"/>
    <property type="project" value="UniProtKB-UniRule"/>
</dbReference>
<keyword evidence="6 8" id="KW-0238">DNA-binding</keyword>
<dbReference type="EMBL" id="CP002547">
    <property type="protein sequence ID" value="ADY57000.1"/>
    <property type="molecule type" value="Genomic_DNA"/>
</dbReference>
<dbReference type="PANTHER" id="PTHR30455">
    <property type="entry name" value="TRANSCRIPTIONAL REPRESSOR NRDR"/>
    <property type="match status" value="1"/>
</dbReference>
<dbReference type="HAMAP" id="MF_00440">
    <property type="entry name" value="NrdR"/>
    <property type="match status" value="1"/>
</dbReference>
<comment type="cofactor">
    <cofactor evidence="8">
        <name>Zn(2+)</name>
        <dbReference type="ChEBI" id="CHEBI:29105"/>
    </cofactor>
    <text evidence="8">Binds 1 zinc ion.</text>
</comment>
<keyword evidence="2 8" id="KW-0547">Nucleotide-binding</keyword>
<protein>
    <recommendedName>
        <fullName evidence="8">Transcriptional repressor NrdR</fullName>
    </recommendedName>
</protein>
<dbReference type="GO" id="GO:0008270">
    <property type="term" value="F:zinc ion binding"/>
    <property type="evidence" value="ECO:0007669"/>
    <property type="project" value="UniProtKB-UniRule"/>
</dbReference>
<dbReference type="Pfam" id="PF22811">
    <property type="entry name" value="Zn_ribbon_NrdR"/>
    <property type="match status" value="1"/>
</dbReference>
<evidence type="ECO:0000256" key="8">
    <source>
        <dbReference type="HAMAP-Rule" id="MF_00440"/>
    </source>
</evidence>